<evidence type="ECO:0000313" key="1">
    <source>
        <dbReference type="EMBL" id="KAK8942790.1"/>
    </source>
</evidence>
<protein>
    <submittedName>
        <fullName evidence="1">Uncharacterized protein</fullName>
    </submittedName>
</protein>
<dbReference type="EMBL" id="JBBWWQ010000007">
    <property type="protein sequence ID" value="KAK8942790.1"/>
    <property type="molecule type" value="Genomic_DNA"/>
</dbReference>
<keyword evidence="2" id="KW-1185">Reference proteome</keyword>
<organism evidence="1 2">
    <name type="scientific">Platanthera zijinensis</name>
    <dbReference type="NCBI Taxonomy" id="2320716"/>
    <lineage>
        <taxon>Eukaryota</taxon>
        <taxon>Viridiplantae</taxon>
        <taxon>Streptophyta</taxon>
        <taxon>Embryophyta</taxon>
        <taxon>Tracheophyta</taxon>
        <taxon>Spermatophyta</taxon>
        <taxon>Magnoliopsida</taxon>
        <taxon>Liliopsida</taxon>
        <taxon>Asparagales</taxon>
        <taxon>Orchidaceae</taxon>
        <taxon>Orchidoideae</taxon>
        <taxon>Orchideae</taxon>
        <taxon>Orchidinae</taxon>
        <taxon>Platanthera</taxon>
    </lineage>
</organism>
<proteinExistence type="predicted"/>
<name>A0AAP0BLV0_9ASPA</name>
<dbReference type="AlphaFoldDB" id="A0AAP0BLV0"/>
<dbReference type="PANTHER" id="PTHR31210:SF47">
    <property type="entry name" value="OS07G0564800 PROTEIN"/>
    <property type="match status" value="1"/>
</dbReference>
<accession>A0AAP0BLV0</accession>
<dbReference type="InterPro" id="IPR007877">
    <property type="entry name" value="DUF707"/>
</dbReference>
<gene>
    <name evidence="1" type="ORF">KSP39_PZI009282</name>
</gene>
<dbReference type="PANTHER" id="PTHR31210">
    <property type="entry name" value="OS06G0731900 PROTEIN"/>
    <property type="match status" value="1"/>
</dbReference>
<evidence type="ECO:0000313" key="2">
    <source>
        <dbReference type="Proteomes" id="UP001418222"/>
    </source>
</evidence>
<dbReference type="Pfam" id="PF05212">
    <property type="entry name" value="DUF707"/>
    <property type="match status" value="1"/>
</dbReference>
<dbReference type="Proteomes" id="UP001418222">
    <property type="component" value="Unassembled WGS sequence"/>
</dbReference>
<reference evidence="1 2" key="1">
    <citation type="journal article" date="2022" name="Nat. Plants">
        <title>Genomes of leafy and leafless Platanthera orchids illuminate the evolution of mycoheterotrophy.</title>
        <authorList>
            <person name="Li M.H."/>
            <person name="Liu K.W."/>
            <person name="Li Z."/>
            <person name="Lu H.C."/>
            <person name="Ye Q.L."/>
            <person name="Zhang D."/>
            <person name="Wang J.Y."/>
            <person name="Li Y.F."/>
            <person name="Zhong Z.M."/>
            <person name="Liu X."/>
            <person name="Yu X."/>
            <person name="Liu D.K."/>
            <person name="Tu X.D."/>
            <person name="Liu B."/>
            <person name="Hao Y."/>
            <person name="Liao X.Y."/>
            <person name="Jiang Y.T."/>
            <person name="Sun W.H."/>
            <person name="Chen J."/>
            <person name="Chen Y.Q."/>
            <person name="Ai Y."/>
            <person name="Zhai J.W."/>
            <person name="Wu S.S."/>
            <person name="Zhou Z."/>
            <person name="Hsiao Y.Y."/>
            <person name="Wu W.L."/>
            <person name="Chen Y.Y."/>
            <person name="Lin Y.F."/>
            <person name="Hsu J.L."/>
            <person name="Li C.Y."/>
            <person name="Wang Z.W."/>
            <person name="Zhao X."/>
            <person name="Zhong W.Y."/>
            <person name="Ma X.K."/>
            <person name="Ma L."/>
            <person name="Huang J."/>
            <person name="Chen G.Z."/>
            <person name="Huang M.Z."/>
            <person name="Huang L."/>
            <person name="Peng D.H."/>
            <person name="Luo Y.B."/>
            <person name="Zou S.Q."/>
            <person name="Chen S.P."/>
            <person name="Lan S."/>
            <person name="Tsai W.C."/>
            <person name="Van de Peer Y."/>
            <person name="Liu Z.J."/>
        </authorList>
    </citation>
    <scope>NUCLEOTIDE SEQUENCE [LARGE SCALE GENOMIC DNA]</scope>
    <source>
        <strain evidence="1">Lor287</strain>
    </source>
</reference>
<sequence length="221" mass="25704">MLKIPFSAHHQMVYLRDATKMKLQPRMLFLTVFMMFIVFRMTKFQYQHTEMESKSHPFDSVMESEELGETTTRIGYLPTGIVQPNSDLELKPLWVRGTTGLKNVGQNNRKLLAIAVGIEQKRSVDSIVTKFIPENFTVILFHYDGNVNDWQDCSWSSAAIHITAHSQTKWWFAKRFLHPDVVSIYDYIFLWDEDLGVENFHPGRCVLLFTMLSRTFCNGGK</sequence>
<comment type="caution">
    <text evidence="1">The sequence shown here is derived from an EMBL/GenBank/DDBJ whole genome shotgun (WGS) entry which is preliminary data.</text>
</comment>